<proteinExistence type="predicted"/>
<feature type="compositionally biased region" description="Basic and acidic residues" evidence="1">
    <location>
        <begin position="718"/>
        <end position="730"/>
    </location>
</feature>
<dbReference type="WBParaSite" id="EEL_0000405901-mRNA-1">
    <property type="protein sequence ID" value="EEL_0000405901-mRNA-1"/>
    <property type="gene ID" value="EEL_0000405901"/>
</dbReference>
<evidence type="ECO:0000313" key="2">
    <source>
        <dbReference type="Proteomes" id="UP000050640"/>
    </source>
</evidence>
<dbReference type="Proteomes" id="UP000050640">
    <property type="component" value="Unplaced"/>
</dbReference>
<protein>
    <submittedName>
        <fullName evidence="3">Bm10601</fullName>
    </submittedName>
</protein>
<evidence type="ECO:0000256" key="1">
    <source>
        <dbReference type="SAM" id="MobiDB-lite"/>
    </source>
</evidence>
<organism evidence="2 3">
    <name type="scientific">Elaeophora elaphi</name>
    <dbReference type="NCBI Taxonomy" id="1147741"/>
    <lineage>
        <taxon>Eukaryota</taxon>
        <taxon>Metazoa</taxon>
        <taxon>Ecdysozoa</taxon>
        <taxon>Nematoda</taxon>
        <taxon>Chromadorea</taxon>
        <taxon>Rhabditida</taxon>
        <taxon>Spirurina</taxon>
        <taxon>Spiruromorpha</taxon>
        <taxon>Filarioidea</taxon>
        <taxon>Onchocercidae</taxon>
        <taxon>Elaeophora</taxon>
    </lineage>
</organism>
<reference evidence="3" key="1">
    <citation type="submission" date="2017-02" db="UniProtKB">
        <authorList>
            <consortium name="WormBaseParasite"/>
        </authorList>
    </citation>
    <scope>IDENTIFICATION</scope>
</reference>
<feature type="region of interest" description="Disordered" evidence="1">
    <location>
        <begin position="718"/>
        <end position="744"/>
    </location>
</feature>
<evidence type="ECO:0000313" key="3">
    <source>
        <dbReference type="WBParaSite" id="EEL_0000405901-mRNA-1"/>
    </source>
</evidence>
<dbReference type="AlphaFoldDB" id="A0A0R3RQT5"/>
<name>A0A0R3RQT5_9BILA</name>
<accession>A0A0R3RQT5</accession>
<keyword evidence="2" id="KW-1185">Reference proteome</keyword>
<sequence length="785" mass="89682">MAVQSTSVEQHQGIVTYCDDRLARIWIEAMKCEKKISFAYRSRHFNLGDWLSVSLTTDDVHKITPPLETRVLKIGVAQVRTEVIFGRYNEKIGHGTIIQSKHFGRVAVFAPFTGIIVDRIYRVYVERIPEDRRWNEQESGTYWFVPSNQKPKLVPITKYPANDTQLIGPLTGVVVSRAIKFTFVWTPVLGEGICENHENLVIGRWIKFTADKVYSSSHLINHVHMNINFRIIEWTMADPILRCVPLSNNLMLISTASIPYWPMNNLIVDWIGPVTDRDHVLEKAISSSGVGQTYEIMLKRSKKSLKEPVTTWNVYQVLNCINRARRNGIVCFVDIQKSFADVYTQDISRENGRMLQVDLKIFEAVPALGDWFNFEIDECNQFWRVLSATKTVQLCTSRIFNGQLQVETEVVLTDKISTKGHRVMFSVVLGAVADFGNRLSNIISDVAQKYTVWCTTTQAIVSDDPYWRITNFHTLLVESRALTARPNLNMNTENFNVSYVGIVVSECKTGYFVWTSSLADIICYQKSGLHIGDWIRFWIRRKRGEYPNGKPFCVNNWEKIDSPYRAREENKSAVVTVELMVPENYGSQQPPPLPFFGEVFDRKHYFGAHISDIRGHKVEVDIKRFRTKRSVSNWEIIFVLLKRPLHKQEESVHAKPVEMNVDPGKIGAVAIPLNAPAISVSTQNAAIFSTGAKSLPVSKSVVGECSYCSDFEQTEKYHSPTTYDGKEKEYNNNPCKSDSQKDSSELDPVICSMKLLLMSKEVRRAIKMNCAEEYTVLLQYFDLVP</sequence>